<protein>
    <submittedName>
        <fullName evidence="1">SDR family oxidoreductase</fullName>
    </submittedName>
</protein>
<dbReference type="AlphaFoldDB" id="A0A3E1K6U9"/>
<dbReference type="SUPFAM" id="SSF51735">
    <property type="entry name" value="NAD(P)-binding Rossmann-fold domains"/>
    <property type="match status" value="1"/>
</dbReference>
<dbReference type="InterPro" id="IPR002347">
    <property type="entry name" value="SDR_fam"/>
</dbReference>
<organism evidence="1 2">
    <name type="scientific">Wenzhouxiangella sediminis</name>
    <dbReference type="NCBI Taxonomy" id="1792836"/>
    <lineage>
        <taxon>Bacteria</taxon>
        <taxon>Pseudomonadati</taxon>
        <taxon>Pseudomonadota</taxon>
        <taxon>Gammaproteobacteria</taxon>
        <taxon>Chromatiales</taxon>
        <taxon>Wenzhouxiangellaceae</taxon>
        <taxon>Wenzhouxiangella</taxon>
    </lineage>
</organism>
<gene>
    <name evidence="1" type="ORF">DZC52_11285</name>
</gene>
<dbReference type="EMBL" id="QUZK01000042">
    <property type="protein sequence ID" value="RFF29669.1"/>
    <property type="molecule type" value="Genomic_DNA"/>
</dbReference>
<sequence>MLDAQRGLMSIQRYGDAEDVASLVTWLAGPSASTVTGAEFTIDSGTNA</sequence>
<evidence type="ECO:0000313" key="1">
    <source>
        <dbReference type="EMBL" id="RFF29669.1"/>
    </source>
</evidence>
<reference evidence="1 2" key="1">
    <citation type="submission" date="2018-08" db="EMBL/GenBank/DDBJ databases">
        <title>Wenzhouxiangella salilacus sp. nov., a novel bacterium isolated from a saline lake in Xinjiang Province, China.</title>
        <authorList>
            <person name="Han S."/>
        </authorList>
    </citation>
    <scope>NUCLEOTIDE SEQUENCE [LARGE SCALE GENOMIC DNA]</scope>
    <source>
        <strain evidence="1 2">XDB06</strain>
    </source>
</reference>
<dbReference type="OrthoDB" id="9814396at2"/>
<name>A0A3E1K6U9_9GAMM</name>
<keyword evidence="2" id="KW-1185">Reference proteome</keyword>
<evidence type="ECO:0000313" key="2">
    <source>
        <dbReference type="Proteomes" id="UP000260351"/>
    </source>
</evidence>
<dbReference type="InterPro" id="IPR036291">
    <property type="entry name" value="NAD(P)-bd_dom_sf"/>
</dbReference>
<dbReference type="Gene3D" id="3.40.50.720">
    <property type="entry name" value="NAD(P)-binding Rossmann-like Domain"/>
    <property type="match status" value="1"/>
</dbReference>
<accession>A0A3E1K6U9</accession>
<dbReference type="Proteomes" id="UP000260351">
    <property type="component" value="Unassembled WGS sequence"/>
</dbReference>
<proteinExistence type="predicted"/>
<dbReference type="Pfam" id="PF13561">
    <property type="entry name" value="adh_short_C2"/>
    <property type="match status" value="1"/>
</dbReference>
<comment type="caution">
    <text evidence="1">The sequence shown here is derived from an EMBL/GenBank/DDBJ whole genome shotgun (WGS) entry which is preliminary data.</text>
</comment>